<dbReference type="PROSITE" id="PS51257">
    <property type="entry name" value="PROKAR_LIPOPROTEIN"/>
    <property type="match status" value="1"/>
</dbReference>
<keyword evidence="2" id="KW-0802">TPR repeat</keyword>
<keyword evidence="1" id="KW-0677">Repeat</keyword>
<dbReference type="EMBL" id="DXAN01000023">
    <property type="protein sequence ID" value="HJA08967.1"/>
    <property type="molecule type" value="Genomic_DNA"/>
</dbReference>
<evidence type="ECO:0000256" key="1">
    <source>
        <dbReference type="ARBA" id="ARBA00022737"/>
    </source>
</evidence>
<dbReference type="InterPro" id="IPR019734">
    <property type="entry name" value="TPR_rpt"/>
</dbReference>
<name>A0A9D2HEJ9_9BACT</name>
<dbReference type="SUPFAM" id="SSF48452">
    <property type="entry name" value="TPR-like"/>
    <property type="match status" value="2"/>
</dbReference>
<dbReference type="Pfam" id="PF14559">
    <property type="entry name" value="TPR_19"/>
    <property type="match status" value="2"/>
</dbReference>
<sequence>MPLLRQILLPLLTAPLLTGCAAATPADVPPSQLLIAHPSPKADLTFAYLQLEQAMRRDDVAGVQEAARTLLRADPQSRPLADATGWLLGNRYSEQARNLLDASVAVLPDDLQLRIMLAETMLDEGDVDGAVAMLQAFADAHPDNASARVELALLYLKADRAAEALTLFERLPESERNPSVRYYHAQALKSVGRLSDAAAMLQTALSEAPDFLEAMLELALIEEQRGRYATARALYDKLLTYDEGNQDILLRLVVVSLKEGNPDRAYSIASSVPDSLGFVVTATTLFMDEGRYDLAGTLLAMLAQNPDTPPEIALYQAAVAYENGKNAPEALKFLDRLPPDNHQYIKALKLRMQILFENDDLDAALATVVKAEQAFPTDQDLRYAHMEMLMLQKRFAEAEAVAQKAMKDWPDDADLAFQRAYLADAGGDKARGLRLMEAVIERWPDNAQALNYVGYTLADDNRDLPRALDLLNRAVELSPETDYMLDSLAWVHYRLGHYQEAWEHIRHAISLLAPDKPQDATMWEHYGDIAHALKLSDEARNGWTRALDLKPADPDAIRRKLEQL</sequence>
<dbReference type="Gene3D" id="1.25.40.10">
    <property type="entry name" value="Tetratricopeptide repeat domain"/>
    <property type="match status" value="2"/>
</dbReference>
<proteinExistence type="predicted"/>
<reference evidence="4" key="2">
    <citation type="submission" date="2021-04" db="EMBL/GenBank/DDBJ databases">
        <authorList>
            <person name="Gilroy R."/>
        </authorList>
    </citation>
    <scope>NUCLEOTIDE SEQUENCE</scope>
    <source>
        <strain evidence="4">CHK186-16707</strain>
    </source>
</reference>
<protein>
    <submittedName>
        <fullName evidence="4">Tetratricopeptide repeat protein</fullName>
    </submittedName>
</protein>
<gene>
    <name evidence="4" type="ORF">H9962_07240</name>
</gene>
<dbReference type="Pfam" id="PF13174">
    <property type="entry name" value="TPR_6"/>
    <property type="match status" value="1"/>
</dbReference>
<comment type="caution">
    <text evidence="4">The sequence shown here is derived from an EMBL/GenBank/DDBJ whole genome shotgun (WGS) entry which is preliminary data.</text>
</comment>
<dbReference type="Proteomes" id="UP000824225">
    <property type="component" value="Unassembled WGS sequence"/>
</dbReference>
<dbReference type="PANTHER" id="PTHR44943:SF8">
    <property type="entry name" value="TPR REPEAT-CONTAINING PROTEIN MJ0263"/>
    <property type="match status" value="1"/>
</dbReference>
<dbReference type="InterPro" id="IPR051685">
    <property type="entry name" value="Ycf3/AcsC/BcsC/TPR_MFPF"/>
</dbReference>
<dbReference type="SMART" id="SM00028">
    <property type="entry name" value="TPR"/>
    <property type="match status" value="6"/>
</dbReference>
<dbReference type="Pfam" id="PF13432">
    <property type="entry name" value="TPR_16"/>
    <property type="match status" value="2"/>
</dbReference>
<feature type="signal peptide" evidence="3">
    <location>
        <begin position="1"/>
        <end position="23"/>
    </location>
</feature>
<dbReference type="AlphaFoldDB" id="A0A9D2HEJ9"/>
<keyword evidence="3" id="KW-0732">Signal</keyword>
<dbReference type="InterPro" id="IPR011990">
    <property type="entry name" value="TPR-like_helical_dom_sf"/>
</dbReference>
<evidence type="ECO:0000256" key="2">
    <source>
        <dbReference type="ARBA" id="ARBA00022803"/>
    </source>
</evidence>
<accession>A0A9D2HEJ9</accession>
<organism evidence="4 5">
    <name type="scientific">Candidatus Mailhella merdigallinarum</name>
    <dbReference type="NCBI Taxonomy" id="2838658"/>
    <lineage>
        <taxon>Bacteria</taxon>
        <taxon>Pseudomonadati</taxon>
        <taxon>Thermodesulfobacteriota</taxon>
        <taxon>Desulfovibrionia</taxon>
        <taxon>Desulfovibrionales</taxon>
        <taxon>Desulfovibrionaceae</taxon>
        <taxon>Mailhella</taxon>
    </lineage>
</organism>
<dbReference type="PANTHER" id="PTHR44943">
    <property type="entry name" value="CELLULOSE SYNTHASE OPERON PROTEIN C"/>
    <property type="match status" value="1"/>
</dbReference>
<feature type="chain" id="PRO_5039352371" evidence="3">
    <location>
        <begin position="24"/>
        <end position="564"/>
    </location>
</feature>
<evidence type="ECO:0000313" key="4">
    <source>
        <dbReference type="EMBL" id="HJA08967.1"/>
    </source>
</evidence>
<evidence type="ECO:0000256" key="3">
    <source>
        <dbReference type="SAM" id="SignalP"/>
    </source>
</evidence>
<evidence type="ECO:0000313" key="5">
    <source>
        <dbReference type="Proteomes" id="UP000824225"/>
    </source>
</evidence>
<reference evidence="4" key="1">
    <citation type="journal article" date="2021" name="PeerJ">
        <title>Extensive microbial diversity within the chicken gut microbiome revealed by metagenomics and culture.</title>
        <authorList>
            <person name="Gilroy R."/>
            <person name="Ravi A."/>
            <person name="Getino M."/>
            <person name="Pursley I."/>
            <person name="Horton D.L."/>
            <person name="Alikhan N.F."/>
            <person name="Baker D."/>
            <person name="Gharbi K."/>
            <person name="Hall N."/>
            <person name="Watson M."/>
            <person name="Adriaenssens E.M."/>
            <person name="Foster-Nyarko E."/>
            <person name="Jarju S."/>
            <person name="Secka A."/>
            <person name="Antonio M."/>
            <person name="Oren A."/>
            <person name="Chaudhuri R.R."/>
            <person name="La Ragione R."/>
            <person name="Hildebrand F."/>
            <person name="Pallen M.J."/>
        </authorList>
    </citation>
    <scope>NUCLEOTIDE SEQUENCE</scope>
    <source>
        <strain evidence="4">CHK186-16707</strain>
    </source>
</reference>